<dbReference type="GO" id="GO:0046961">
    <property type="term" value="F:proton-transporting ATPase activity, rotational mechanism"/>
    <property type="evidence" value="ECO:0007669"/>
    <property type="project" value="InterPro"/>
</dbReference>
<dbReference type="Proteomes" id="UP000760819">
    <property type="component" value="Unassembled WGS sequence"/>
</dbReference>
<evidence type="ECO:0000259" key="8">
    <source>
        <dbReference type="Pfam" id="PF00006"/>
    </source>
</evidence>
<dbReference type="Pfam" id="PF22919">
    <property type="entry name" value="ATP-synt_VA_C"/>
    <property type="match status" value="1"/>
</dbReference>
<dbReference type="InterPro" id="IPR027417">
    <property type="entry name" value="P-loop_NTPase"/>
</dbReference>
<dbReference type="InterPro" id="IPR023366">
    <property type="entry name" value="ATP_synth_asu-like_sf"/>
</dbReference>
<dbReference type="EC" id="7.1.2.2" evidence="7"/>
<dbReference type="Pfam" id="PF02874">
    <property type="entry name" value="ATP-synt_ab_N"/>
    <property type="match status" value="1"/>
</dbReference>
<keyword evidence="2 7" id="KW-0813">Transport</keyword>
<keyword evidence="7" id="KW-0066">ATP synthesis</keyword>
<dbReference type="Pfam" id="PF00006">
    <property type="entry name" value="ATP-synt_ab"/>
    <property type="match status" value="1"/>
</dbReference>
<feature type="domain" description="ATP synthase A/B type C-terminal" evidence="11">
    <location>
        <begin position="444"/>
        <end position="540"/>
    </location>
</feature>
<evidence type="ECO:0000256" key="3">
    <source>
        <dbReference type="ARBA" id="ARBA00022741"/>
    </source>
</evidence>
<comment type="caution">
    <text evidence="12">The sequence shown here is derived from an EMBL/GenBank/DDBJ whole genome shotgun (WGS) entry which is preliminary data.</text>
</comment>
<evidence type="ECO:0000256" key="5">
    <source>
        <dbReference type="ARBA" id="ARBA00022967"/>
    </source>
</evidence>
<evidence type="ECO:0000256" key="4">
    <source>
        <dbReference type="ARBA" id="ARBA00022840"/>
    </source>
</evidence>
<keyword evidence="4 7" id="KW-0067">ATP-binding</keyword>
<reference evidence="12" key="1">
    <citation type="submission" date="2020-04" db="EMBL/GenBank/DDBJ databases">
        <authorList>
            <person name="Zhang T."/>
        </authorList>
    </citation>
    <scope>NUCLEOTIDE SEQUENCE</scope>
    <source>
        <strain evidence="12">HKST-UBA12</strain>
    </source>
</reference>
<dbReference type="GO" id="GO:0005524">
    <property type="term" value="F:ATP binding"/>
    <property type="evidence" value="ECO:0007669"/>
    <property type="project" value="UniProtKB-UniRule"/>
</dbReference>
<dbReference type="PANTHER" id="PTHR43607:SF1">
    <property type="entry name" value="H(+)-TRANSPORTING TWO-SECTOR ATPASE"/>
    <property type="match status" value="1"/>
</dbReference>
<feature type="binding site" evidence="7">
    <location>
        <begin position="233"/>
        <end position="240"/>
    </location>
    <ligand>
        <name>ATP</name>
        <dbReference type="ChEBI" id="CHEBI:30616"/>
    </ligand>
</feature>
<keyword evidence="7" id="KW-0375">Hydrogen ion transport</keyword>
<dbReference type="InterPro" id="IPR031686">
    <property type="entry name" value="ATP-synth_a_Xtn"/>
</dbReference>
<name>A0A955I7N8_9BACT</name>
<accession>A0A955I7N8</accession>
<dbReference type="Gene3D" id="2.40.30.20">
    <property type="match status" value="1"/>
</dbReference>
<comment type="function">
    <text evidence="7">Produces ATP from ADP in the presence of a proton gradient across the membrane. The V-type alpha chain is a catalytic subunit.</text>
</comment>
<reference evidence="12" key="2">
    <citation type="journal article" date="2021" name="Microbiome">
        <title>Successional dynamics and alternative stable states in a saline activated sludge microbial community over 9 years.</title>
        <authorList>
            <person name="Wang Y."/>
            <person name="Ye J."/>
            <person name="Ju F."/>
            <person name="Liu L."/>
            <person name="Boyd J.A."/>
            <person name="Deng Y."/>
            <person name="Parks D.H."/>
            <person name="Jiang X."/>
            <person name="Yin X."/>
            <person name="Woodcroft B.J."/>
            <person name="Tyson G.W."/>
            <person name="Hugenholtz P."/>
            <person name="Polz M.F."/>
            <person name="Zhang T."/>
        </authorList>
    </citation>
    <scope>NUCLEOTIDE SEQUENCE</scope>
    <source>
        <strain evidence="12">HKST-UBA12</strain>
    </source>
</reference>
<sequence length="609" mass="66137">MSKTGKITKIASSLVVAIGIPGVRLGEVVLVGNLKLRGEVIELRNDLAWIQVYEDTSGLGVGEPAMGTGELLSVMLGPGLLGSAYDGIQRPLTAIAAAEGEFIPRGSSNAALPDKEWEFMPTVKVGDAAGPGDVIGSVPETGHVQHKIMVPANFPRGKITKIKSAGSYSPEVVVAEMAAGKQNYQIKLQQQWPVRTARPYGRKLVPSEPLVTGVRVIDTFFPIAKGGTANIPGPFGAGKTVAQQQIAKWANVDVVVYVGCGERGNEMTDVLTSFPKLRDPWSGESLMDRTVLIANTSNMPIAAREASVYTGMTIAEYYRDQGYSVALIADSTSRWAEALREISGRLEEIPGEEGYPAYLSSRIAQFYERSGRVRPLGEGIPDGSITTIGAISPPGGDISEPVSQSSMQVTKVFWSLDRSLAYARHYPAINWLQSYSLYLDNLAGYFAQHVHPEFVRLREQALDILGREDKLLQIIKIVGPESLTDADKVVLEIAKSLREDFLQEYGYDSQDNYSELPKQALMLSVIIELYTSVMRAVDAGEELKLTALFNGNLRTKLTEMKNMDNAEKDLQALFSSIPGHVAGHLEAASKLQQVDTYKALSGIEPESDT</sequence>
<dbReference type="InterPro" id="IPR000194">
    <property type="entry name" value="ATPase_F1/V1/A1_a/bsu_nucl-bd"/>
</dbReference>
<feature type="domain" description="ATPase F1/V1/A1 complex alpha/beta subunit nucleotide-binding" evidence="8">
    <location>
        <begin position="213"/>
        <end position="436"/>
    </location>
</feature>
<evidence type="ECO:0000259" key="10">
    <source>
        <dbReference type="Pfam" id="PF16886"/>
    </source>
</evidence>
<dbReference type="Pfam" id="PF16886">
    <property type="entry name" value="ATP-synt_ab_Xtn"/>
    <property type="match status" value="1"/>
</dbReference>
<dbReference type="GO" id="GO:0042777">
    <property type="term" value="P:proton motive force-driven plasma membrane ATP synthesis"/>
    <property type="evidence" value="ECO:0007669"/>
    <property type="project" value="UniProtKB-UniRule"/>
</dbReference>
<dbReference type="SUPFAM" id="SSF50615">
    <property type="entry name" value="N-terminal domain of alpha and beta subunits of F1 ATP synthase"/>
    <property type="match status" value="1"/>
</dbReference>
<evidence type="ECO:0000259" key="9">
    <source>
        <dbReference type="Pfam" id="PF02874"/>
    </source>
</evidence>
<keyword evidence="6 7" id="KW-0406">Ion transport</keyword>
<dbReference type="InterPro" id="IPR020003">
    <property type="entry name" value="ATPase_a/bsu_AS"/>
</dbReference>
<feature type="domain" description="ATPase F1/V1/A1 complex alpha/beta subunit N-terminal" evidence="9">
    <location>
        <begin position="10"/>
        <end position="69"/>
    </location>
</feature>
<dbReference type="GO" id="GO:0045259">
    <property type="term" value="C:proton-transporting ATP synthase complex"/>
    <property type="evidence" value="ECO:0007669"/>
    <property type="project" value="UniProtKB-ARBA"/>
</dbReference>
<evidence type="ECO:0000256" key="7">
    <source>
        <dbReference type="HAMAP-Rule" id="MF_00309"/>
    </source>
</evidence>
<dbReference type="HAMAP" id="MF_00309">
    <property type="entry name" value="ATP_synth_A_arch"/>
    <property type="match status" value="1"/>
</dbReference>
<dbReference type="SUPFAM" id="SSF52540">
    <property type="entry name" value="P-loop containing nucleoside triphosphate hydrolases"/>
    <property type="match status" value="1"/>
</dbReference>
<dbReference type="InterPro" id="IPR004100">
    <property type="entry name" value="ATPase_F1/V1/A1_a/bsu_N"/>
</dbReference>
<protein>
    <recommendedName>
        <fullName evidence="7">V-type ATP synthase alpha chain</fullName>
        <ecNumber evidence="7">7.1.2.2</ecNumber>
    </recommendedName>
    <alternativeName>
        <fullName evidence="7">V-ATPase subunit A</fullName>
    </alternativeName>
</protein>
<dbReference type="EMBL" id="JAGQLI010000173">
    <property type="protein sequence ID" value="MCA9379409.1"/>
    <property type="molecule type" value="Genomic_DNA"/>
</dbReference>
<proteinExistence type="inferred from homology"/>
<dbReference type="CDD" id="cd18111">
    <property type="entry name" value="ATP-synt_V_A-type_alpha_C"/>
    <property type="match status" value="1"/>
</dbReference>
<keyword evidence="5 7" id="KW-1278">Translocase</keyword>
<comment type="similarity">
    <text evidence="1 7">Belongs to the ATPase alpha/beta chains family.</text>
</comment>
<dbReference type="InterPro" id="IPR024034">
    <property type="entry name" value="ATPase_F1/V1_b/a_C"/>
</dbReference>
<evidence type="ECO:0000256" key="1">
    <source>
        <dbReference type="ARBA" id="ARBA00008936"/>
    </source>
</evidence>
<dbReference type="NCBIfam" id="NF003220">
    <property type="entry name" value="PRK04192.1"/>
    <property type="match status" value="1"/>
</dbReference>
<dbReference type="InterPro" id="IPR055190">
    <property type="entry name" value="ATP-synt_VA_C"/>
</dbReference>
<dbReference type="CDD" id="cd01134">
    <property type="entry name" value="V_A-ATPase_A"/>
    <property type="match status" value="1"/>
</dbReference>
<feature type="domain" description="ATPsynthase alpha/beta subunit barrel-sandwich" evidence="10">
    <location>
        <begin position="114"/>
        <end position="195"/>
    </location>
</feature>
<dbReference type="GO" id="GO:0046933">
    <property type="term" value="F:proton-transporting ATP synthase activity, rotational mechanism"/>
    <property type="evidence" value="ECO:0007669"/>
    <property type="project" value="UniProtKB-UniRule"/>
</dbReference>
<dbReference type="InterPro" id="IPR036121">
    <property type="entry name" value="ATPase_F1/V1/A1_a/bsu_N_sf"/>
</dbReference>
<keyword evidence="3 7" id="KW-0547">Nucleotide-binding</keyword>
<dbReference type="Gene3D" id="1.10.1140.10">
    <property type="entry name" value="Bovine Mitochondrial F1-atpase, Atp Synthase Beta Chain, Chain D, domain 3"/>
    <property type="match status" value="1"/>
</dbReference>
<dbReference type="Gene3D" id="2.40.50.100">
    <property type="match status" value="1"/>
</dbReference>
<organism evidence="12 13">
    <name type="scientific">Candidatus Dojkabacteria bacterium</name>
    <dbReference type="NCBI Taxonomy" id="2099670"/>
    <lineage>
        <taxon>Bacteria</taxon>
        <taxon>Candidatus Dojkabacteria</taxon>
    </lineage>
</organism>
<evidence type="ECO:0000313" key="13">
    <source>
        <dbReference type="Proteomes" id="UP000760819"/>
    </source>
</evidence>
<evidence type="ECO:0000256" key="6">
    <source>
        <dbReference type="ARBA" id="ARBA00023065"/>
    </source>
</evidence>
<gene>
    <name evidence="7" type="primary">atpA</name>
    <name evidence="12" type="ORF">KC640_03190</name>
</gene>
<dbReference type="AlphaFoldDB" id="A0A955I7N8"/>
<dbReference type="PROSITE" id="PS00152">
    <property type="entry name" value="ATPASE_ALPHA_BETA"/>
    <property type="match status" value="1"/>
</dbReference>
<evidence type="ECO:0000259" key="11">
    <source>
        <dbReference type="Pfam" id="PF22919"/>
    </source>
</evidence>
<dbReference type="Gene3D" id="3.40.50.300">
    <property type="entry name" value="P-loop containing nucleotide triphosphate hydrolases"/>
    <property type="match status" value="1"/>
</dbReference>
<evidence type="ECO:0000256" key="2">
    <source>
        <dbReference type="ARBA" id="ARBA00022448"/>
    </source>
</evidence>
<dbReference type="SUPFAM" id="SSF47917">
    <property type="entry name" value="C-terminal domain of alpha and beta subunits of F1 ATP synthase"/>
    <property type="match status" value="1"/>
</dbReference>
<dbReference type="PANTHER" id="PTHR43607">
    <property type="entry name" value="V-TYPE PROTON ATPASE CATALYTIC SUBUNIT A"/>
    <property type="match status" value="1"/>
</dbReference>
<comment type="catalytic activity">
    <reaction evidence="7">
        <text>ATP + H2O + 4 H(+)(in) = ADP + phosphate + 5 H(+)(out)</text>
        <dbReference type="Rhea" id="RHEA:57720"/>
        <dbReference type="ChEBI" id="CHEBI:15377"/>
        <dbReference type="ChEBI" id="CHEBI:15378"/>
        <dbReference type="ChEBI" id="CHEBI:30616"/>
        <dbReference type="ChEBI" id="CHEBI:43474"/>
        <dbReference type="ChEBI" id="CHEBI:456216"/>
        <dbReference type="EC" id="7.1.2.2"/>
    </reaction>
</comment>
<evidence type="ECO:0000313" key="12">
    <source>
        <dbReference type="EMBL" id="MCA9379409.1"/>
    </source>
</evidence>
<dbReference type="InterPro" id="IPR022878">
    <property type="entry name" value="V-ATPase_asu"/>
</dbReference>